<dbReference type="GeneID" id="7449331"/>
<organism evidence="8 9">
    <name type="scientific">Thalassiosira pseudonana</name>
    <name type="common">Marine diatom</name>
    <name type="synonym">Cyclotella nana</name>
    <dbReference type="NCBI Taxonomy" id="35128"/>
    <lineage>
        <taxon>Eukaryota</taxon>
        <taxon>Sar</taxon>
        <taxon>Stramenopiles</taxon>
        <taxon>Ochrophyta</taxon>
        <taxon>Bacillariophyta</taxon>
        <taxon>Coscinodiscophyceae</taxon>
        <taxon>Thalassiosirophycidae</taxon>
        <taxon>Thalassiosirales</taxon>
        <taxon>Thalassiosiraceae</taxon>
        <taxon>Thalassiosira</taxon>
    </lineage>
</organism>
<dbReference type="eggNOG" id="KOG0955">
    <property type="taxonomic scope" value="Eukaryota"/>
</dbReference>
<feature type="compositionally biased region" description="Basic residues" evidence="5">
    <location>
        <begin position="561"/>
        <end position="570"/>
    </location>
</feature>
<dbReference type="InterPro" id="IPR034732">
    <property type="entry name" value="EPHD"/>
</dbReference>
<dbReference type="PANTHER" id="PTHR13793:SF107">
    <property type="entry name" value="BROMODOMAIN-CONTAINING PROTEIN HOMOLOG"/>
    <property type="match status" value="1"/>
</dbReference>
<feature type="compositionally biased region" description="Basic and acidic residues" evidence="5">
    <location>
        <begin position="571"/>
        <end position="583"/>
    </location>
</feature>
<dbReference type="SMART" id="SM00249">
    <property type="entry name" value="PHD"/>
    <property type="match status" value="3"/>
</dbReference>
<evidence type="ECO:0000259" key="6">
    <source>
        <dbReference type="PROSITE" id="PS50016"/>
    </source>
</evidence>
<proteinExistence type="predicted"/>
<evidence type="ECO:0000259" key="7">
    <source>
        <dbReference type="PROSITE" id="PS51805"/>
    </source>
</evidence>
<dbReference type="SUPFAM" id="SSF57903">
    <property type="entry name" value="FYVE/PHD zinc finger"/>
    <property type="match status" value="1"/>
</dbReference>
<dbReference type="InterPro" id="IPR019787">
    <property type="entry name" value="Znf_PHD-finger"/>
</dbReference>
<dbReference type="CDD" id="cd15571">
    <property type="entry name" value="ePHD"/>
    <property type="match status" value="1"/>
</dbReference>
<evidence type="ECO:0008006" key="10">
    <source>
        <dbReference type="Google" id="ProtNLM"/>
    </source>
</evidence>
<evidence type="ECO:0000256" key="1">
    <source>
        <dbReference type="ARBA" id="ARBA00022723"/>
    </source>
</evidence>
<protein>
    <recommendedName>
        <fullName evidence="10">PHD-type domain-containing protein</fullName>
    </recommendedName>
</protein>
<dbReference type="Pfam" id="PF13832">
    <property type="entry name" value="zf-HC5HC2H_2"/>
    <property type="match status" value="1"/>
</dbReference>
<dbReference type="GO" id="GO:0006357">
    <property type="term" value="P:regulation of transcription by RNA polymerase II"/>
    <property type="evidence" value="ECO:0000318"/>
    <property type="project" value="GO_Central"/>
</dbReference>
<feature type="compositionally biased region" description="Low complexity" evidence="5">
    <location>
        <begin position="238"/>
        <end position="247"/>
    </location>
</feature>
<gene>
    <name evidence="8" type="ORF">THAPSDRAFT_23979</name>
</gene>
<dbReference type="HOGENOM" id="CLU_235331_0_0_1"/>
<evidence type="ECO:0000256" key="5">
    <source>
        <dbReference type="SAM" id="MobiDB-lite"/>
    </source>
</evidence>
<reference evidence="8 9" key="2">
    <citation type="journal article" date="2008" name="Nature">
        <title>The Phaeodactylum genome reveals the evolutionary history of diatom genomes.</title>
        <authorList>
            <person name="Bowler C."/>
            <person name="Allen A.E."/>
            <person name="Badger J.H."/>
            <person name="Grimwood J."/>
            <person name="Jabbari K."/>
            <person name="Kuo A."/>
            <person name="Maheswari U."/>
            <person name="Martens C."/>
            <person name="Maumus F."/>
            <person name="Otillar R.P."/>
            <person name="Rayko E."/>
            <person name="Salamov A."/>
            <person name="Vandepoele K."/>
            <person name="Beszteri B."/>
            <person name="Gruber A."/>
            <person name="Heijde M."/>
            <person name="Katinka M."/>
            <person name="Mock T."/>
            <person name="Valentin K."/>
            <person name="Verret F."/>
            <person name="Berges J.A."/>
            <person name="Brownlee C."/>
            <person name="Cadoret J.P."/>
            <person name="Chiovitti A."/>
            <person name="Choi C.J."/>
            <person name="Coesel S."/>
            <person name="De Martino A."/>
            <person name="Detter J.C."/>
            <person name="Durkin C."/>
            <person name="Falciatore A."/>
            <person name="Fournet J."/>
            <person name="Haruta M."/>
            <person name="Huysman M.J."/>
            <person name="Jenkins B.D."/>
            <person name="Jiroutova K."/>
            <person name="Jorgensen R.E."/>
            <person name="Joubert Y."/>
            <person name="Kaplan A."/>
            <person name="Kroger N."/>
            <person name="Kroth P.G."/>
            <person name="La Roche J."/>
            <person name="Lindquist E."/>
            <person name="Lommer M."/>
            <person name="Martin-Jezequel V."/>
            <person name="Lopez P.J."/>
            <person name="Lucas S."/>
            <person name="Mangogna M."/>
            <person name="McGinnis K."/>
            <person name="Medlin L.K."/>
            <person name="Montsant A."/>
            <person name="Oudot-Le Secq M.P."/>
            <person name="Napoli C."/>
            <person name="Obornik M."/>
            <person name="Parker M.S."/>
            <person name="Petit J.L."/>
            <person name="Porcel B.M."/>
            <person name="Poulsen N."/>
            <person name="Robison M."/>
            <person name="Rychlewski L."/>
            <person name="Rynearson T.A."/>
            <person name="Schmutz J."/>
            <person name="Shapiro H."/>
            <person name="Siaut M."/>
            <person name="Stanley M."/>
            <person name="Sussman M.R."/>
            <person name="Taylor A.R."/>
            <person name="Vardi A."/>
            <person name="von Dassow P."/>
            <person name="Vyverman W."/>
            <person name="Willis A."/>
            <person name="Wyrwicz L.S."/>
            <person name="Rokhsar D.S."/>
            <person name="Weissenbach J."/>
            <person name="Armbrust E.V."/>
            <person name="Green B.R."/>
            <person name="Van de Peer Y."/>
            <person name="Grigoriev I.V."/>
        </authorList>
    </citation>
    <scope>NUCLEOTIDE SEQUENCE [LARGE SCALE GENOMIC DNA]</scope>
    <source>
        <strain evidence="8 9">CCMP1335</strain>
    </source>
</reference>
<dbReference type="RefSeq" id="XP_002292252.1">
    <property type="nucleotide sequence ID" value="XM_002292216.1"/>
</dbReference>
<feature type="compositionally biased region" description="Polar residues" evidence="5">
    <location>
        <begin position="105"/>
        <end position="133"/>
    </location>
</feature>
<feature type="compositionally biased region" description="Polar residues" evidence="5">
    <location>
        <begin position="47"/>
        <end position="57"/>
    </location>
</feature>
<feature type="domain" description="PHD-type" evidence="6">
    <location>
        <begin position="1227"/>
        <end position="1277"/>
    </location>
</feature>
<keyword evidence="1" id="KW-0479">Metal-binding</keyword>
<feature type="region of interest" description="Disordered" evidence="5">
    <location>
        <begin position="405"/>
        <end position="428"/>
    </location>
</feature>
<sequence length="1924" mass="213245">MATVPPPASSTPLEAGPVATTAGTPSAAGEETAAGGDERHKAEHPNQGGSMTTSSVIPSEAKRSDEEQSSANDEDVARAIVTGDIVQEGERGKASITNDGVPPAETTQNIGNGLSSMNDATDTPSNSCTPLTSQQQRQQQQQTSTNEGEEQPTNGGKQSSTTAVQQTTRQLPQKSPRNKKHTEGTASGMKGSTTVTMKELGGIEAAEEFKQIATSLAEIAALLSNNRVVANEEERDNSAINNNGSSSSRRHEDTQSIQRLEQINQQIQALHRVQMYTGRVNGDCILPKLVNEEIEYLQVLLDVKGIDLNVGQSSGDGGRGNDDILDGGEGKLERASLKWKLERAKSLLGKVRQMAGLVCEKLARVGRGDGEEKSEKNEGAAAAVSSALGVGGQESYSIVMQVDHQPHYDDDDDNNNADPPYKKKASKGLSVLSKVRKSYERQNSQNSEGCSKPFASFTKLQFLAEQTGETKDLEQRVTITGDISEIAARVTGSVPLNGMTQSFEYGSNSAFLTEFPSMAPPMQFARPLRDANFSSFTSGQGKKKGKKRRRDMYSVDGNERSKKKKERGRSRKDGDDIGRDRADTSMSFDSSDGDVAMATVATRQYTEVRMLPDPTPRYKDHVIATDDFPQRVSNPLLSLPRFPTGVNPPPDDIPMAGELWNIADIHFADPDTYPISFLAQALGFDVPEEAREQPFAEEFDAMRVPVKKLESDLSAQIPDAGSFVDKVWKDGGDTRSNAEKDDALLSYCDPLWMNILSAYRGYNDDDFKDAGRGFQSYSSPFVLGFAQERGIIDKDPQLKFRFATMDDEQTLHGLEEKCKWKSHKYDLAYCLRNQGNFCVVAESTAGVPIAYVQYRFCWYKVEEKKSGTNEMTFYGVKSRGGEAVDKVSELVFFIDNMVYDESIDGKQSGGATGELETIMPADLETAKVLLTSMALIHAWSVDIWYGMMESPSHLVPFYTKYFRMAGVGKQDSSGSENVMVPLACDIKKCSFRYAIMLREETMKASNEYAVVRAKEPTVISKRMVVHLSDSSITNQQKSLFCQRESAYSLLATGDDTNEPYFSNPNAKAKSKHVHVRLVKPSSNSSDSAELLSISKVDQTEASALIDTSSIEVAADWNVVKLFTAQDKATPASSKAKLTDPTETNVDDFLLAEMKKKQDELLALESSIETTSRTLLADAYKERTDFELGERKAKRERNKQTLKDFEAVKRRLHEADLAWQAQLDQDMDAVCDICWDGEVTPDNQIIFCDSCNVAVHQKCYGIDRVPSGNYFCHPCTHFGKDKEFLAAERREGHRTASTRMPINCELCPRKQGAFVQVDAPELTRKTKWIHISCAKWAGLHYVDDELKDKIEDVTDLKVGFKQNEITCYLCKGGMGAMHPCRNTKCGKWLHLTCARTIGTCSVQHGENGEGFFEPDSIPFDPWTLACVEHSDIDPQNIRNGSLSANQLVSLAKSYPPEPVPPKPFYRMNGKERKEYWSDSDNLAEFFGKVTTNLFGAVCAVCTESGVDQRCEKCGVFFHAGCLGDGVCRDGLCRGCRYTEERADDDFYKEPSCHLCNQNGGPLMKTVAKPLTMKKWKTVTSSAYKRSLYGDNNFCHAICGMWNPLCSTEKKNGETVIQCFNIIMSDGSRHVTHQYSCKLCGLSNGFKPDCRQKGCVDRDCSKRGSNPCRFHVTCARQAGLEVSHEDNFTLKCFDHVGCTSVFRARLEDLIEIEILRSPEKIFNKGNNPMSLDHASSLFHSAVVVLRTLGWAWRWAEWWVRDGDNWEPLLEEGQDEKLMTDEELKIVRSTPESRCEDARRCRLAALGAALRNRDYDTEEGDDQEPLERALRAVLSTPSLVGPLKKKEIEFFVTWLSLAYRSKSPWLGFGDDKIPVASTGFCMHIADGTPKYELFGRPLPGKTPPASKTGVFEPTVEESDDFLQTPDS</sequence>
<evidence type="ECO:0000256" key="4">
    <source>
        <dbReference type="PROSITE-ProRule" id="PRU00146"/>
    </source>
</evidence>
<feature type="compositionally biased region" description="Basic and acidic residues" evidence="5">
    <location>
        <begin position="551"/>
        <end position="560"/>
    </location>
</feature>
<feature type="region of interest" description="Disordered" evidence="5">
    <location>
        <begin position="531"/>
        <end position="592"/>
    </location>
</feature>
<dbReference type="InterPro" id="IPR050701">
    <property type="entry name" value="Histone_Mod_Regulator"/>
</dbReference>
<dbReference type="CDD" id="cd15492">
    <property type="entry name" value="PHD_BRPF_JADE_like"/>
    <property type="match status" value="1"/>
</dbReference>
<dbReference type="GO" id="GO:0008270">
    <property type="term" value="F:zinc ion binding"/>
    <property type="evidence" value="ECO:0007669"/>
    <property type="project" value="UniProtKB-KW"/>
</dbReference>
<name>B8C860_THAPS</name>
<dbReference type="PROSITE" id="PS50016">
    <property type="entry name" value="ZF_PHD_2"/>
    <property type="match status" value="1"/>
</dbReference>
<dbReference type="PROSITE" id="PS51805">
    <property type="entry name" value="EPHD"/>
    <property type="match status" value="1"/>
</dbReference>
<evidence type="ECO:0000256" key="2">
    <source>
        <dbReference type="ARBA" id="ARBA00022771"/>
    </source>
</evidence>
<dbReference type="PANTHER" id="PTHR13793">
    <property type="entry name" value="PHD FINGER PROTEINS"/>
    <property type="match status" value="1"/>
</dbReference>
<keyword evidence="2 4" id="KW-0863">Zinc-finger</keyword>
<feature type="compositionally biased region" description="Basic residues" evidence="5">
    <location>
        <begin position="541"/>
        <end position="550"/>
    </location>
</feature>
<evidence type="ECO:0000313" key="9">
    <source>
        <dbReference type="Proteomes" id="UP000001449"/>
    </source>
</evidence>
<dbReference type="InParanoid" id="B8C860"/>
<dbReference type="EMBL" id="CM000645">
    <property type="protein sequence ID" value="EED90227.1"/>
    <property type="molecule type" value="Genomic_DNA"/>
</dbReference>
<dbReference type="KEGG" id="tps:THAPSDRAFT_23979"/>
<dbReference type="PaxDb" id="35128-Thaps23979"/>
<evidence type="ECO:0000256" key="3">
    <source>
        <dbReference type="ARBA" id="ARBA00022833"/>
    </source>
</evidence>
<dbReference type="Pfam" id="PF13831">
    <property type="entry name" value="PHD_2"/>
    <property type="match status" value="1"/>
</dbReference>
<dbReference type="InterPro" id="IPR011011">
    <property type="entry name" value="Znf_FYVE_PHD"/>
</dbReference>
<feature type="compositionally biased region" description="Low complexity" evidence="5">
    <location>
        <begin position="14"/>
        <end position="35"/>
    </location>
</feature>
<feature type="domain" description="PHD-type" evidence="7">
    <location>
        <begin position="1300"/>
        <end position="1429"/>
    </location>
</feature>
<dbReference type="STRING" id="35128.B8C860"/>
<feature type="region of interest" description="Disordered" evidence="5">
    <location>
        <begin position="1894"/>
        <end position="1924"/>
    </location>
</feature>
<feature type="region of interest" description="Disordered" evidence="5">
    <location>
        <begin position="1"/>
        <end position="194"/>
    </location>
</feature>
<accession>B8C860</accession>
<dbReference type="Gene3D" id="3.30.40.10">
    <property type="entry name" value="Zinc/RING finger domain, C3HC4 (zinc finger)"/>
    <property type="match status" value="2"/>
</dbReference>
<keyword evidence="9" id="KW-1185">Reference proteome</keyword>
<dbReference type="InterPro" id="IPR001965">
    <property type="entry name" value="Znf_PHD"/>
</dbReference>
<reference evidence="8 9" key="1">
    <citation type="journal article" date="2004" name="Science">
        <title>The genome of the diatom Thalassiosira pseudonana: ecology, evolution, and metabolism.</title>
        <authorList>
            <person name="Armbrust E.V."/>
            <person name="Berges J.A."/>
            <person name="Bowler C."/>
            <person name="Green B.R."/>
            <person name="Martinez D."/>
            <person name="Putnam N.H."/>
            <person name="Zhou S."/>
            <person name="Allen A.E."/>
            <person name="Apt K.E."/>
            <person name="Bechner M."/>
            <person name="Brzezinski M.A."/>
            <person name="Chaal B.K."/>
            <person name="Chiovitti A."/>
            <person name="Davis A.K."/>
            <person name="Demarest M.S."/>
            <person name="Detter J.C."/>
            <person name="Glavina T."/>
            <person name="Goodstein D."/>
            <person name="Hadi M.Z."/>
            <person name="Hellsten U."/>
            <person name="Hildebrand M."/>
            <person name="Jenkins B.D."/>
            <person name="Jurka J."/>
            <person name="Kapitonov V.V."/>
            <person name="Kroger N."/>
            <person name="Lau W.W."/>
            <person name="Lane T.W."/>
            <person name="Larimer F.W."/>
            <person name="Lippmeier J.C."/>
            <person name="Lucas S."/>
            <person name="Medina M."/>
            <person name="Montsant A."/>
            <person name="Obornik M."/>
            <person name="Parker M.S."/>
            <person name="Palenik B."/>
            <person name="Pazour G.J."/>
            <person name="Richardson P.M."/>
            <person name="Rynearson T.A."/>
            <person name="Saito M.A."/>
            <person name="Schwartz D.C."/>
            <person name="Thamatrakoln K."/>
            <person name="Valentin K."/>
            <person name="Vardi A."/>
            <person name="Wilkerson F.P."/>
            <person name="Rokhsar D.S."/>
        </authorList>
    </citation>
    <scope>NUCLEOTIDE SEQUENCE [LARGE SCALE GENOMIC DNA]</scope>
    <source>
        <strain evidence="8 9">CCMP1335</strain>
    </source>
</reference>
<evidence type="ECO:0000313" key="8">
    <source>
        <dbReference type="EMBL" id="EED90227.1"/>
    </source>
</evidence>
<feature type="compositionally biased region" description="Polar residues" evidence="5">
    <location>
        <begin position="143"/>
        <end position="175"/>
    </location>
</feature>
<dbReference type="InterPro" id="IPR013083">
    <property type="entry name" value="Znf_RING/FYVE/PHD"/>
</dbReference>
<dbReference type="Proteomes" id="UP000001449">
    <property type="component" value="Chromosome 9"/>
</dbReference>
<keyword evidence="3" id="KW-0862">Zinc</keyword>
<feature type="region of interest" description="Disordered" evidence="5">
    <location>
        <begin position="233"/>
        <end position="256"/>
    </location>
</feature>